<evidence type="ECO:0000313" key="4">
    <source>
        <dbReference type="EMBL" id="CAF1227690.1"/>
    </source>
</evidence>
<evidence type="ECO:0000259" key="2">
    <source>
        <dbReference type="Pfam" id="PF00487"/>
    </source>
</evidence>
<feature type="transmembrane region" description="Helical" evidence="1">
    <location>
        <begin position="114"/>
        <end position="131"/>
    </location>
</feature>
<dbReference type="GO" id="GO:0008610">
    <property type="term" value="P:lipid biosynthetic process"/>
    <property type="evidence" value="ECO:0007669"/>
    <property type="project" value="UniProtKB-ARBA"/>
</dbReference>
<evidence type="ECO:0000313" key="3">
    <source>
        <dbReference type="EMBL" id="CAF1041605.1"/>
    </source>
</evidence>
<keyword evidence="1" id="KW-0472">Membrane</keyword>
<dbReference type="Proteomes" id="UP000663828">
    <property type="component" value="Unassembled WGS sequence"/>
</dbReference>
<feature type="transmembrane region" description="Helical" evidence="1">
    <location>
        <begin position="37"/>
        <end position="57"/>
    </location>
</feature>
<gene>
    <name evidence="3" type="ORF">EDS130_LOCUS16957</name>
    <name evidence="4" type="ORF">XAT740_LOCUS25052</name>
</gene>
<dbReference type="Proteomes" id="UP000663852">
    <property type="component" value="Unassembled WGS sequence"/>
</dbReference>
<reference evidence="4" key="1">
    <citation type="submission" date="2021-02" db="EMBL/GenBank/DDBJ databases">
        <authorList>
            <person name="Nowell W R."/>
        </authorList>
    </citation>
    <scope>NUCLEOTIDE SEQUENCE</scope>
</reference>
<evidence type="ECO:0000313" key="5">
    <source>
        <dbReference type="Proteomes" id="UP000663828"/>
    </source>
</evidence>
<dbReference type="InterPro" id="IPR005804">
    <property type="entry name" value="FA_desaturase_dom"/>
</dbReference>
<accession>A0A814YBV2</accession>
<organism evidence="4 5">
    <name type="scientific">Adineta ricciae</name>
    <name type="common">Rotifer</name>
    <dbReference type="NCBI Taxonomy" id="249248"/>
    <lineage>
        <taxon>Eukaryota</taxon>
        <taxon>Metazoa</taxon>
        <taxon>Spiralia</taxon>
        <taxon>Gnathifera</taxon>
        <taxon>Rotifera</taxon>
        <taxon>Eurotatoria</taxon>
        <taxon>Bdelloidea</taxon>
        <taxon>Adinetida</taxon>
        <taxon>Adinetidae</taxon>
        <taxon>Adineta</taxon>
    </lineage>
</organism>
<feature type="domain" description="Fatty acid desaturase" evidence="2">
    <location>
        <begin position="50"/>
        <end position="137"/>
    </location>
</feature>
<dbReference type="GO" id="GO:0016020">
    <property type="term" value="C:membrane"/>
    <property type="evidence" value="ECO:0007669"/>
    <property type="project" value="TreeGrafter"/>
</dbReference>
<feature type="transmembrane region" description="Helical" evidence="1">
    <location>
        <begin position="143"/>
        <end position="166"/>
    </location>
</feature>
<dbReference type="EMBL" id="CAJNOJ010000075">
    <property type="protein sequence ID" value="CAF1041605.1"/>
    <property type="molecule type" value="Genomic_DNA"/>
</dbReference>
<dbReference type="EMBL" id="CAJNOR010001966">
    <property type="protein sequence ID" value="CAF1227690.1"/>
    <property type="molecule type" value="Genomic_DNA"/>
</dbReference>
<dbReference type="Pfam" id="PF00487">
    <property type="entry name" value="FA_desaturase"/>
    <property type="match status" value="2"/>
</dbReference>
<proteinExistence type="predicted"/>
<sequence length="248" mass="29844">MSKKSELKGLKVAGSIIVLFILVWYHALFQIDLRKATWFDIVGTFCCLEFLYTGLFITSHDAMHGTVSTRYRRLNNAIGYICLSAYAWFDFRFMHEQHWRHHKNTGVPNKDPDFHNGRSIGFFSWYLNFMLEYMSVRQTMKMIVWTIILMFVFSVPMENMIVYMLVCGLCSSVRLFYFGTYVPHRPTVINGKFEQIMPWEKSKSANVSRWISFLCCYHFDYHWEHHRWPAVPWWELWEYKEMRKKTVS</sequence>
<name>A0A814YBV2_ADIRI</name>
<comment type="caution">
    <text evidence="4">The sequence shown here is derived from an EMBL/GenBank/DDBJ whole genome shotgun (WGS) entry which is preliminary data.</text>
</comment>
<dbReference type="PANTHER" id="PTHR19353:SF19">
    <property type="entry name" value="DELTA(5) FATTY ACID DESATURASE C-RELATED"/>
    <property type="match status" value="1"/>
</dbReference>
<dbReference type="OrthoDB" id="9980984at2759"/>
<evidence type="ECO:0000256" key="1">
    <source>
        <dbReference type="SAM" id="Phobius"/>
    </source>
</evidence>
<protein>
    <recommendedName>
        <fullName evidence="2">Fatty acid desaturase domain-containing protein</fullName>
    </recommendedName>
</protein>
<dbReference type="AlphaFoldDB" id="A0A814YBV2"/>
<dbReference type="PANTHER" id="PTHR19353">
    <property type="entry name" value="FATTY ACID DESATURASE 2"/>
    <property type="match status" value="1"/>
</dbReference>
<feature type="domain" description="Fatty acid desaturase" evidence="2">
    <location>
        <begin position="145"/>
        <end position="241"/>
    </location>
</feature>
<keyword evidence="1" id="KW-0812">Transmembrane</keyword>
<dbReference type="GO" id="GO:0016717">
    <property type="term" value="F:oxidoreductase activity, acting on paired donors, with oxidation of a pair of donors resulting in the reduction of molecular oxygen to two molecules of water"/>
    <property type="evidence" value="ECO:0007669"/>
    <property type="project" value="TreeGrafter"/>
</dbReference>
<dbReference type="InterPro" id="IPR012171">
    <property type="entry name" value="Fatty_acid_desaturase"/>
</dbReference>
<feature type="transmembrane region" description="Helical" evidence="1">
    <location>
        <begin position="12"/>
        <end position="31"/>
    </location>
</feature>
<keyword evidence="1" id="KW-1133">Transmembrane helix</keyword>
<feature type="transmembrane region" description="Helical" evidence="1">
    <location>
        <begin position="77"/>
        <end position="94"/>
    </location>
</feature>
<keyword evidence="5" id="KW-1185">Reference proteome</keyword>